<proteinExistence type="predicted"/>
<gene>
    <name evidence="1" type="ORF">GCK32_021404</name>
</gene>
<evidence type="ECO:0000313" key="1">
    <source>
        <dbReference type="EMBL" id="KAK5979590.1"/>
    </source>
</evidence>
<comment type="caution">
    <text evidence="1">The sequence shown here is derived from an EMBL/GenBank/DDBJ whole genome shotgun (WGS) entry which is preliminary data.</text>
</comment>
<sequence>MPVASHAPPTSQKQLAFRFLHRSQEASAFLMFARRKGKQRDKRTTKIDIGSQNALQKPVSDLSMCWVLA</sequence>
<name>A0AAN8FJ91_TRICO</name>
<accession>A0AAN8FJ91</accession>
<dbReference type="EMBL" id="WIXE01008218">
    <property type="protein sequence ID" value="KAK5979590.1"/>
    <property type="molecule type" value="Genomic_DNA"/>
</dbReference>
<keyword evidence="2" id="KW-1185">Reference proteome</keyword>
<dbReference type="AlphaFoldDB" id="A0AAN8FJ91"/>
<protein>
    <submittedName>
        <fullName evidence="1">Uncharacterized protein</fullName>
    </submittedName>
</protein>
<reference evidence="1 2" key="1">
    <citation type="submission" date="2019-10" db="EMBL/GenBank/DDBJ databases">
        <title>Assembly and Annotation for the nematode Trichostrongylus colubriformis.</title>
        <authorList>
            <person name="Martin J."/>
        </authorList>
    </citation>
    <scope>NUCLEOTIDE SEQUENCE [LARGE SCALE GENOMIC DNA]</scope>
    <source>
        <strain evidence="1">G859</strain>
        <tissue evidence="1">Whole worm</tissue>
    </source>
</reference>
<evidence type="ECO:0000313" key="2">
    <source>
        <dbReference type="Proteomes" id="UP001331761"/>
    </source>
</evidence>
<dbReference type="Proteomes" id="UP001331761">
    <property type="component" value="Unassembled WGS sequence"/>
</dbReference>
<organism evidence="1 2">
    <name type="scientific">Trichostrongylus colubriformis</name>
    <name type="common">Black scour worm</name>
    <dbReference type="NCBI Taxonomy" id="6319"/>
    <lineage>
        <taxon>Eukaryota</taxon>
        <taxon>Metazoa</taxon>
        <taxon>Ecdysozoa</taxon>
        <taxon>Nematoda</taxon>
        <taxon>Chromadorea</taxon>
        <taxon>Rhabditida</taxon>
        <taxon>Rhabditina</taxon>
        <taxon>Rhabditomorpha</taxon>
        <taxon>Strongyloidea</taxon>
        <taxon>Trichostrongylidae</taxon>
        <taxon>Trichostrongylus</taxon>
    </lineage>
</organism>